<dbReference type="Gene3D" id="3.40.50.300">
    <property type="entry name" value="P-loop containing nucleotide triphosphate hydrolases"/>
    <property type="match status" value="1"/>
</dbReference>
<protein>
    <submittedName>
        <fullName evidence="4">Winged helix-turn-helix domain-containing protein</fullName>
    </submittedName>
</protein>
<sequence length="465" mass="50820">MVTLPDSQYEFGKTIVSAHRRELVHGGKRVEIGNRAFDLLLLLLEERGVAVSKNRIMEAVWRGRIVGENALEAQISSLRRALSEDRKAILTVAGRGYQFVGQLREHSTPTPRPIFTGTSPYRGSRKPHIPKYTSRWFGRDIDKKAIASRLETSRLVTLVGAGGVGKTRLAVEAASQLAPGFPDGVCVIQVGSITTPDELPSLVASALIPYVPDGATQLQFPCIEGKHILILLDNCEHLLGPVSEFSERLLEATSTIRLLATSREALRVRNEAIFPVSPLELPPAEDIDNVECYPSVAMLLDRVGDAFVTSDRGAMMAAARICNALDGVPLAIELSAECVPALGFDGVATQLNNRFELLTHGFRTSPPRHKTLRASVDWSYEPLSQSCKKVLNALSVFDEPFTLTAAHRTFSRDAIPELTVTSSIIELVEKSLLTPVPQSNPVAYQLSNTVRAYAHEKLRAGCAKQ</sequence>
<feature type="domain" description="OmpR/PhoB-type" evidence="3">
    <location>
        <begin position="6"/>
        <end position="101"/>
    </location>
</feature>
<dbReference type="InterPro" id="IPR036388">
    <property type="entry name" value="WH-like_DNA-bd_sf"/>
</dbReference>
<dbReference type="GeneID" id="93189146"/>
<dbReference type="Pfam" id="PF25872">
    <property type="entry name" value="HTH_77"/>
    <property type="match status" value="1"/>
</dbReference>
<evidence type="ECO:0000313" key="6">
    <source>
        <dbReference type="EMBL" id="WFN19679.1"/>
    </source>
</evidence>
<evidence type="ECO:0000259" key="3">
    <source>
        <dbReference type="PROSITE" id="PS51755"/>
    </source>
</evidence>
<dbReference type="GO" id="GO:0000160">
    <property type="term" value="P:phosphorelay signal transduction system"/>
    <property type="evidence" value="ECO:0007669"/>
    <property type="project" value="InterPro"/>
</dbReference>
<evidence type="ECO:0000256" key="1">
    <source>
        <dbReference type="ARBA" id="ARBA00023125"/>
    </source>
</evidence>
<dbReference type="SMART" id="SM00862">
    <property type="entry name" value="Trans_reg_C"/>
    <property type="match status" value="1"/>
</dbReference>
<feature type="DNA-binding region" description="OmpR/PhoB-type" evidence="2">
    <location>
        <begin position="6"/>
        <end position="101"/>
    </location>
</feature>
<evidence type="ECO:0000313" key="8">
    <source>
        <dbReference type="Proteomes" id="UP000664048"/>
    </source>
</evidence>
<evidence type="ECO:0000313" key="5">
    <source>
        <dbReference type="EMBL" id="MBO1829090.1"/>
    </source>
</evidence>
<reference evidence="6 9" key="3">
    <citation type="submission" date="2021-12" db="EMBL/GenBank/DDBJ databases">
        <title>Genomic and phenotypic characterization of three Burkholderia contaminans isolates recovered from different sources.</title>
        <authorList>
            <person name="Lopez De Volder A."/>
            <person name="Fan Y."/>
            <person name="Nunvar J."/>
            <person name="Herrera T."/>
            <person name="Timp W."/>
            <person name="Degrossi J."/>
        </authorList>
    </citation>
    <scope>NUCLEOTIDE SEQUENCE [LARGE SCALE GENOMIC DNA]</scope>
    <source>
        <strain evidence="6 9">LMG 23361</strain>
    </source>
</reference>
<dbReference type="Pfam" id="PF00486">
    <property type="entry name" value="Trans_reg_C"/>
    <property type="match status" value="1"/>
</dbReference>
<dbReference type="PROSITE" id="PS51755">
    <property type="entry name" value="OMPR_PHOB"/>
    <property type="match status" value="1"/>
</dbReference>
<dbReference type="EMBL" id="JAENIB010000002">
    <property type="protein sequence ID" value="MBK1929585.1"/>
    <property type="molecule type" value="Genomic_DNA"/>
</dbReference>
<keyword evidence="8" id="KW-1185">Reference proteome</keyword>
<keyword evidence="1 2" id="KW-0238">DNA-binding</keyword>
<dbReference type="PANTHER" id="PTHR47691:SF3">
    <property type="entry name" value="HTH-TYPE TRANSCRIPTIONAL REGULATOR RV0890C-RELATED"/>
    <property type="match status" value="1"/>
</dbReference>
<organism evidence="4 7">
    <name type="scientific">Burkholderia contaminans</name>
    <dbReference type="NCBI Taxonomy" id="488447"/>
    <lineage>
        <taxon>Bacteria</taxon>
        <taxon>Pseudomonadati</taxon>
        <taxon>Pseudomonadota</taxon>
        <taxon>Betaproteobacteria</taxon>
        <taxon>Burkholderiales</taxon>
        <taxon>Burkholderiaceae</taxon>
        <taxon>Burkholderia</taxon>
        <taxon>Burkholderia cepacia complex</taxon>
    </lineage>
</organism>
<reference evidence="5 8" key="2">
    <citation type="submission" date="2021-03" db="EMBL/GenBank/DDBJ databases">
        <title>Clinical course, treatment and visual outcome of an outbreak of Burkholderia contaminans endophthalmitis following cataract surgery.</title>
        <authorList>
            <person name="Lind C."/>
            <person name="Olsen K."/>
            <person name="Angelsen N.K."/>
            <person name="Krefting E.A."/>
            <person name="Fossen K."/>
            <person name="Gravningen K."/>
            <person name="Depoorter E."/>
            <person name="Vandamme P."/>
            <person name="Bertelsen G."/>
        </authorList>
    </citation>
    <scope>NUCLEOTIDE SEQUENCE [LARGE SCALE GENOMIC DNA]</scope>
    <source>
        <strain evidence="5 8">51242556</strain>
    </source>
</reference>
<reference evidence="4" key="1">
    <citation type="submission" date="2021-01" db="EMBL/GenBank/DDBJ databases">
        <title>Outbreak of Burkholderia contaminns endophthalmitis traced to a clinical ventilation system.</title>
        <authorList>
            <person name="Lipuma J."/>
            <person name="Spilker T."/>
            <person name="Kratholm J."/>
        </authorList>
    </citation>
    <scope>NUCLEOTIDE SEQUENCE</scope>
    <source>
        <strain evidence="4">HI4954</strain>
    </source>
</reference>
<accession>A0AAP1V0R7</accession>
<evidence type="ECO:0000313" key="9">
    <source>
        <dbReference type="Proteomes" id="UP001220209"/>
    </source>
</evidence>
<dbReference type="Proteomes" id="UP000664048">
    <property type="component" value="Unassembled WGS sequence"/>
</dbReference>
<dbReference type="Gene3D" id="1.10.10.10">
    <property type="entry name" value="Winged helix-like DNA-binding domain superfamily/Winged helix DNA-binding domain"/>
    <property type="match status" value="1"/>
</dbReference>
<dbReference type="SUPFAM" id="SSF52540">
    <property type="entry name" value="P-loop containing nucleoside triphosphate hydrolases"/>
    <property type="match status" value="1"/>
</dbReference>
<dbReference type="InterPro" id="IPR001867">
    <property type="entry name" value="OmpR/PhoB-type_DNA-bd"/>
</dbReference>
<dbReference type="SUPFAM" id="SSF46894">
    <property type="entry name" value="C-terminal effector domain of the bipartite response regulators"/>
    <property type="match status" value="1"/>
</dbReference>
<evidence type="ECO:0000313" key="7">
    <source>
        <dbReference type="Proteomes" id="UP000611459"/>
    </source>
</evidence>
<dbReference type="CDD" id="cd00383">
    <property type="entry name" value="trans_reg_C"/>
    <property type="match status" value="1"/>
</dbReference>
<dbReference type="PANTHER" id="PTHR47691">
    <property type="entry name" value="REGULATOR-RELATED"/>
    <property type="match status" value="1"/>
</dbReference>
<dbReference type="Proteomes" id="UP000611459">
    <property type="component" value="Unassembled WGS sequence"/>
</dbReference>
<dbReference type="EMBL" id="JAGEMX010000002">
    <property type="protein sequence ID" value="MBO1829090.1"/>
    <property type="molecule type" value="Genomic_DNA"/>
</dbReference>
<dbReference type="InterPro" id="IPR016032">
    <property type="entry name" value="Sig_transdc_resp-reg_C-effctor"/>
</dbReference>
<dbReference type="InterPro" id="IPR058852">
    <property type="entry name" value="HTH_77"/>
</dbReference>
<proteinExistence type="predicted"/>
<dbReference type="EMBL" id="CP090641">
    <property type="protein sequence ID" value="WFN19679.1"/>
    <property type="molecule type" value="Genomic_DNA"/>
</dbReference>
<gene>
    <name evidence="5" type="ORF">J4M89_06825</name>
    <name evidence="4" type="ORF">JIN94_06815</name>
    <name evidence="6" type="ORF">LXE91_27410</name>
</gene>
<dbReference type="PRINTS" id="PR00364">
    <property type="entry name" value="DISEASERSIST"/>
</dbReference>
<dbReference type="GO" id="GO:0006355">
    <property type="term" value="P:regulation of DNA-templated transcription"/>
    <property type="evidence" value="ECO:0007669"/>
    <property type="project" value="InterPro"/>
</dbReference>
<dbReference type="Proteomes" id="UP001220209">
    <property type="component" value="Chromosome 2"/>
</dbReference>
<dbReference type="GO" id="GO:0003677">
    <property type="term" value="F:DNA binding"/>
    <property type="evidence" value="ECO:0007669"/>
    <property type="project" value="UniProtKB-UniRule"/>
</dbReference>
<dbReference type="RefSeq" id="WP_069301817.1">
    <property type="nucleotide sequence ID" value="NZ_AP018357.1"/>
</dbReference>
<name>A0AAP1V0R7_9BURK</name>
<evidence type="ECO:0000256" key="2">
    <source>
        <dbReference type="PROSITE-ProRule" id="PRU01091"/>
    </source>
</evidence>
<dbReference type="InterPro" id="IPR027417">
    <property type="entry name" value="P-loop_NTPase"/>
</dbReference>
<dbReference type="AlphaFoldDB" id="A0AAP1V0R7"/>
<evidence type="ECO:0000313" key="4">
    <source>
        <dbReference type="EMBL" id="MBK1929585.1"/>
    </source>
</evidence>